<feature type="domain" description="Protein kinase" evidence="2">
    <location>
        <begin position="238"/>
        <end position="499"/>
    </location>
</feature>
<name>F4PXW3_CACFS</name>
<sequence>MIGLIPDEMEWEDEVQVVNITHQIQPILSTTLSRSLTWLHLGSEFNERIAKGSLPHTLTQLSFGKWFNQPLNGVLPTQLLTLHLGSDFNQPFTAGSLPDSIKELKFGYSFNQPLYQAIEGMFISVSIWSKIMQGERKPFQILNKTASNILVVIHYQDALGGICQSIHFKLDTHERERMVYGPNANTIAVGLITLDNSAPRTINYFFFDKLQECDLVIRDAECDGDSQTPATTIAKDHFYNPIVLDQKSYYRLFYFQDSSNKVSLVITEDLCNLYVLKEVDYSLSLRLYESAFNEIKAMKLLEGHHNFVEYVYHEEITNEKKIKILFEYCLNGDLNGLYDRVVALNGGLVLGDLGCCKFIDRLIQEKKTGQEKLDQEKQDENITCTLNSKRVDQQIDCYDDDDEPSVVITPELTRIAELTRGTLGYLSPETIHKQYGKPCDMYSIGSTIHKLLTWYENKNIVKISPKRYSQELIDFVNWLLMADPVERGSLQAILYHQRIKNERQMSMGYYLNIPITCQFPHYITNLTIDSQVNSDIRGMLPPTITVLKLLGRFNQPIEKDMLPPSLLFLEFGDSFQSNIEPMSLPTSLKEETSSTWKTSSI</sequence>
<dbReference type="PANTHER" id="PTHR32134:SF92">
    <property type="entry name" value="FNIP REPEAT-CONTAINING PROTEIN"/>
    <property type="match status" value="1"/>
</dbReference>
<dbReference type="PANTHER" id="PTHR32134">
    <property type="entry name" value="FNIP REPEAT-CONTAINING PROTEIN"/>
    <property type="match status" value="1"/>
</dbReference>
<dbReference type="STRING" id="1054147.F4PXW3"/>
<evidence type="ECO:0000256" key="1">
    <source>
        <dbReference type="ARBA" id="ARBA00025754"/>
    </source>
</evidence>
<dbReference type="RefSeq" id="XP_004357917.1">
    <property type="nucleotide sequence ID" value="XM_004357860.1"/>
</dbReference>
<dbReference type="GO" id="GO:0004672">
    <property type="term" value="F:protein kinase activity"/>
    <property type="evidence" value="ECO:0007669"/>
    <property type="project" value="InterPro"/>
</dbReference>
<dbReference type="EMBL" id="GL883014">
    <property type="protein sequence ID" value="EGG19623.1"/>
    <property type="molecule type" value="Genomic_DNA"/>
</dbReference>
<gene>
    <name evidence="3" type="ORF">DFA_00201</name>
</gene>
<dbReference type="SMART" id="SM00220">
    <property type="entry name" value="S_TKc"/>
    <property type="match status" value="1"/>
</dbReference>
<dbReference type="InterPro" id="IPR051251">
    <property type="entry name" value="STK_FNIP-Repeat"/>
</dbReference>
<dbReference type="GO" id="GO:0005524">
    <property type="term" value="F:ATP binding"/>
    <property type="evidence" value="ECO:0007669"/>
    <property type="project" value="InterPro"/>
</dbReference>
<dbReference type="AlphaFoldDB" id="F4PXW3"/>
<accession>F4PXW3</accession>
<reference evidence="4" key="1">
    <citation type="journal article" date="2011" name="Genome Res.">
        <title>Phylogeny-wide analysis of social amoeba genomes highlights ancient origins for complex intercellular communication.</title>
        <authorList>
            <person name="Heidel A.J."/>
            <person name="Lawal H.M."/>
            <person name="Felder M."/>
            <person name="Schilde C."/>
            <person name="Helps N.R."/>
            <person name="Tunggal B."/>
            <person name="Rivero F."/>
            <person name="John U."/>
            <person name="Schleicher M."/>
            <person name="Eichinger L."/>
            <person name="Platzer M."/>
            <person name="Noegel A.A."/>
            <person name="Schaap P."/>
            <person name="Gloeckner G."/>
        </authorList>
    </citation>
    <scope>NUCLEOTIDE SEQUENCE [LARGE SCALE GENOMIC DNA]</scope>
    <source>
        <strain evidence="4">SH3</strain>
    </source>
</reference>
<dbReference type="OrthoDB" id="23865at2759"/>
<dbReference type="Proteomes" id="UP000007797">
    <property type="component" value="Unassembled WGS sequence"/>
</dbReference>
<keyword evidence="4" id="KW-1185">Reference proteome</keyword>
<evidence type="ECO:0000313" key="3">
    <source>
        <dbReference type="EMBL" id="EGG19623.1"/>
    </source>
</evidence>
<dbReference type="InterPro" id="IPR011009">
    <property type="entry name" value="Kinase-like_dom_sf"/>
</dbReference>
<organism evidence="3 4">
    <name type="scientific">Cavenderia fasciculata</name>
    <name type="common">Slime mold</name>
    <name type="synonym">Dictyostelium fasciculatum</name>
    <dbReference type="NCBI Taxonomy" id="261658"/>
    <lineage>
        <taxon>Eukaryota</taxon>
        <taxon>Amoebozoa</taxon>
        <taxon>Evosea</taxon>
        <taxon>Eumycetozoa</taxon>
        <taxon>Dictyostelia</taxon>
        <taxon>Acytosteliales</taxon>
        <taxon>Cavenderiaceae</taxon>
        <taxon>Cavenderia</taxon>
    </lineage>
</organism>
<evidence type="ECO:0000259" key="2">
    <source>
        <dbReference type="PROSITE" id="PS50011"/>
    </source>
</evidence>
<dbReference type="PROSITE" id="PS50011">
    <property type="entry name" value="PROTEIN_KINASE_DOM"/>
    <property type="match status" value="1"/>
</dbReference>
<dbReference type="SUPFAM" id="SSF56112">
    <property type="entry name" value="Protein kinase-like (PK-like)"/>
    <property type="match status" value="1"/>
</dbReference>
<comment type="similarity">
    <text evidence="1">Belongs to the protein kinase superfamily. STE Ser/Thr protein kinase family.</text>
</comment>
<dbReference type="Pfam" id="PF05725">
    <property type="entry name" value="FNIP"/>
    <property type="match status" value="3"/>
</dbReference>
<dbReference type="InterPro" id="IPR008615">
    <property type="entry name" value="FNIP"/>
</dbReference>
<dbReference type="InterPro" id="IPR000719">
    <property type="entry name" value="Prot_kinase_dom"/>
</dbReference>
<dbReference type="GeneID" id="14871717"/>
<dbReference type="Gene3D" id="1.10.510.10">
    <property type="entry name" value="Transferase(Phosphotransferase) domain 1"/>
    <property type="match status" value="2"/>
</dbReference>
<protein>
    <recommendedName>
        <fullName evidence="2">Protein kinase domain-containing protein</fullName>
    </recommendedName>
</protein>
<proteinExistence type="inferred from homology"/>
<evidence type="ECO:0000313" key="4">
    <source>
        <dbReference type="Proteomes" id="UP000007797"/>
    </source>
</evidence>
<dbReference type="KEGG" id="dfa:DFA_00201"/>